<dbReference type="Proteomes" id="UP001054837">
    <property type="component" value="Unassembled WGS sequence"/>
</dbReference>
<dbReference type="SUPFAM" id="SSF57625">
    <property type="entry name" value="Invertebrate chitin-binding proteins"/>
    <property type="match status" value="1"/>
</dbReference>
<feature type="compositionally biased region" description="Polar residues" evidence="1">
    <location>
        <begin position="1542"/>
        <end position="1559"/>
    </location>
</feature>
<organism evidence="3 4">
    <name type="scientific">Caerostris darwini</name>
    <dbReference type="NCBI Taxonomy" id="1538125"/>
    <lineage>
        <taxon>Eukaryota</taxon>
        <taxon>Metazoa</taxon>
        <taxon>Ecdysozoa</taxon>
        <taxon>Arthropoda</taxon>
        <taxon>Chelicerata</taxon>
        <taxon>Arachnida</taxon>
        <taxon>Araneae</taxon>
        <taxon>Araneomorphae</taxon>
        <taxon>Entelegynae</taxon>
        <taxon>Araneoidea</taxon>
        <taxon>Araneidae</taxon>
        <taxon>Caerostris</taxon>
    </lineage>
</organism>
<feature type="region of interest" description="Disordered" evidence="1">
    <location>
        <begin position="658"/>
        <end position="677"/>
    </location>
</feature>
<comment type="caution">
    <text evidence="3">The sequence shown here is derived from an EMBL/GenBank/DDBJ whole genome shotgun (WGS) entry which is preliminary data.</text>
</comment>
<feature type="compositionally biased region" description="Basic and acidic residues" evidence="1">
    <location>
        <begin position="427"/>
        <end position="440"/>
    </location>
</feature>
<sequence>MLRGQGDTFQFTFLLMRFGEGDTVLPSMPKTFLGHEEKWQPHCVQRRGMDGKQCPAKLLADYFWIILHGTSSPWMPSGPPPTKLPTETPEALKKLLPQVTFDCKGKTGYFPDSKFNCEVFHYCKPDGTRNTFLCPPQSLFNQLSMVCEEKSPINSKICKEGSIGAKRERHAEIKKPSKATSKYSHKKKYKEDFSKQHRTRPAPAVNNTKPRFDNMRSFEELLNYGHHKSDFYDEDGFSYDGDLVKLPTSNVRTFKTLPTRLTTRRTSTGITEKPNKQKFSKLESIKIDREVLKPSESVLDDVSVEYDAIEGKKRKHKRVGRVLEVEDVPRLHTKGKRQTHSHVSVRSASENPPTEDSSRSPTQSTAIRSTTLPSLFTADRSKVRDFRKRRRNLNRRRKVLKPNETTTTEIEVDETTTTTQPTPTTKQDSRTESSKFDSSRRKLNSTRKNVYRKGKSQSWSGSPKSTKVEPYTLPPLPVLEDEIQETTTNIIVKEEPVTQAKKRRPEKLDRTKNTWYKTTPLPYEDLTEIKFGEKLSDLYHQHYHTDVKKESEQTNKDDTFETKYKPFTSKEFVHEDYNDRSHAQVDLLDNSRNIRGGKQRNNKNMDGIDDTIYIHPSVNKKHQLTKIEDLFPPPRAESREQKSLQPQETRHIYTVEKPDVSSEEKTTEAPLKTTRSYERKYRPKTRAPMEEGQPWRLNKNRRKIKNRKIEVGSTFSLQTASTESDTHSVVAVPTTMQPPMTNNALNKKELPKTSTLAHQHLLKLMNEFFAMSSATPNDMLGKASEKVEGSMATPNSRVSDGDMIHGAESTTDEVEELPPEVLEVVDLLSSQSEEEKKEFKSDVSHEIIKISGPITDDRLKEILSDDLFDPAPRHKKSNKESFKKIVIVPEEEKEDEKEMAKIAKFASLKLEPLFKQVASEKTMTVIPVTPNHPKHRQTSVLTAKKIPVRVIYKDQLKERSVQRKLPKQNVKIIRSLLPNPSLQIIQNGKINPTRSYSQPHPKRQQLLHSRQTFVLPTGSLYPPHPPPLHKKQSPFKIGFPFANGNKPMTNLRFLHRQKRSVLNRDRRQLRPNSRFFPFPRPVFPTFNPKFAPTFTPFQNFFPSNGMNAASSNHNPFTFPRFEAPKPVNAIPSMFKQANSPPAPVRHITQQGDQTVIIEEVPVPIHVEVPDPNFLRPVHSENQPKHVLNPYPNNQFRTPSPPAIQPPPLLQGFQGRFPVTNNYRPFGMPSNARPPLLNYQPSIQYSQPLPHSITDQQGQMFALGVTTTPYAPGKPPPIRIPNGITGQPHFNPFQHFNVHANTYPNYPYFQGALTTPLSNDHVPGRLMYSGYKPPKTTEGTKLPRTTSLPKVTKTMDNNSRSPPRQNPTQSYYRSHPTQSYYRPKPTQSYNRPKPSIQEHRINYNSPHTGENSPYMPNLEVIPRENSYLDQPKPSINNGVPVGIEESVPRRRRPSRKRRPRPRTTTIPPVQISKDISPTPLPPEQIPSPPPSYTSIPLNPAVPNSLQSIQETSKGLETSSHYPPAGYYGKDQLVQFFDSSAKSYNKVSTPTPYEQNDLGENTSSAEIEETITSASSEDPDQPAFGTRLRSKPRSQNRKRKRQQTQSSTERTEVRSRMNKIPGEIESSNKRISETSNNRPIRNRVKDENISNQRRHKMLQHRSRTLPTRQPEVHHFNSANGFYSVPSGLTNLVAPSERPAQANGRSTDMFGVPHPVIDRNIYSLRPQGAPSDFNSNFFSVPAEVAKQQQSSLFSMDIKPIPESAREFFEEAAKESSKIKDAESEDSEKKEPEQNTPRDPTEETKPQRNTAVRKVRKPKRKNRYNPRNNEEKQNTNANTNKLQNIEDQRSTSNKERTTTQATTTEPRPVYTPTQNSTSHNDIKEPSPVFKQRAPLLPKTLPDLPRSLANGKIDLKKVNATISTSVSVSGAFPQQKDNSNSEENKKVFSSQNGGLSVVRSNPRKRKSKQRQSIPTNDDDTKAKYDIAASVLDIIKATTETEKKGAGFYSTRYDTSENSPTKSSS</sequence>
<feature type="region of interest" description="Disordered" evidence="1">
    <location>
        <begin position="1921"/>
        <end position="1976"/>
    </location>
</feature>
<evidence type="ECO:0000313" key="4">
    <source>
        <dbReference type="Proteomes" id="UP001054837"/>
    </source>
</evidence>
<feature type="compositionally biased region" description="Basic residues" evidence="1">
    <location>
        <begin position="441"/>
        <end position="455"/>
    </location>
</feature>
<feature type="compositionally biased region" description="Polar residues" evidence="1">
    <location>
        <begin position="1830"/>
        <end position="1839"/>
    </location>
</feature>
<feature type="region of interest" description="Disordered" evidence="1">
    <location>
        <begin position="1542"/>
        <end position="1561"/>
    </location>
</feature>
<feature type="compositionally biased region" description="Basic and acidic residues" evidence="1">
    <location>
        <begin position="1764"/>
        <end position="1789"/>
    </location>
</feature>
<feature type="compositionally biased region" description="Basic and acidic residues" evidence="1">
    <location>
        <begin position="165"/>
        <end position="175"/>
    </location>
</feature>
<dbReference type="PROSITE" id="PS50940">
    <property type="entry name" value="CHIT_BIND_II"/>
    <property type="match status" value="1"/>
</dbReference>
<feature type="compositionally biased region" description="Pro residues" evidence="1">
    <location>
        <begin position="1477"/>
        <end position="1490"/>
    </location>
</feature>
<name>A0AAV4U346_9ARAC</name>
<feature type="region of interest" description="Disordered" evidence="1">
    <location>
        <begin position="1999"/>
        <end position="2019"/>
    </location>
</feature>
<feature type="compositionally biased region" description="Low complexity" evidence="1">
    <location>
        <begin position="404"/>
        <end position="425"/>
    </location>
</feature>
<accession>A0AAV4U346</accession>
<feature type="compositionally biased region" description="Basic residues" evidence="1">
    <location>
        <begin position="1448"/>
        <end position="1460"/>
    </location>
</feature>
<feature type="compositionally biased region" description="Polar residues" evidence="1">
    <location>
        <begin position="341"/>
        <end position="374"/>
    </location>
</feature>
<feature type="compositionally biased region" description="Polar residues" evidence="1">
    <location>
        <begin position="2006"/>
        <end position="2019"/>
    </location>
</feature>
<feature type="compositionally biased region" description="Basic residues" evidence="1">
    <location>
        <begin position="1586"/>
        <end position="1600"/>
    </location>
</feature>
<feature type="region of interest" description="Disordered" evidence="1">
    <location>
        <begin position="165"/>
        <end position="211"/>
    </location>
</feature>
<dbReference type="GO" id="GO:0005576">
    <property type="term" value="C:extracellular region"/>
    <property type="evidence" value="ECO:0007669"/>
    <property type="project" value="InterPro"/>
</dbReference>
<reference evidence="3 4" key="1">
    <citation type="submission" date="2021-06" db="EMBL/GenBank/DDBJ databases">
        <title>Caerostris darwini draft genome.</title>
        <authorList>
            <person name="Kono N."/>
            <person name="Arakawa K."/>
        </authorList>
    </citation>
    <scope>NUCLEOTIDE SEQUENCE [LARGE SCALE GENOMIC DNA]</scope>
</reference>
<dbReference type="Pfam" id="PF01607">
    <property type="entry name" value="CBM_14"/>
    <property type="match status" value="1"/>
</dbReference>
<feature type="region of interest" description="Disordered" evidence="1">
    <location>
        <begin position="1327"/>
        <end position="1501"/>
    </location>
</feature>
<proteinExistence type="predicted"/>
<dbReference type="EMBL" id="BPLQ01010632">
    <property type="protein sequence ID" value="GIY52157.1"/>
    <property type="molecule type" value="Genomic_DNA"/>
</dbReference>
<feature type="region of interest" description="Disordered" evidence="1">
    <location>
        <begin position="1567"/>
        <end position="1614"/>
    </location>
</feature>
<feature type="compositionally biased region" description="Basic residues" evidence="1">
    <location>
        <begin position="385"/>
        <end position="400"/>
    </location>
</feature>
<evidence type="ECO:0000259" key="2">
    <source>
        <dbReference type="PROSITE" id="PS50940"/>
    </source>
</evidence>
<feature type="compositionally biased region" description="Polar residues" evidence="1">
    <location>
        <begin position="1401"/>
        <end position="1410"/>
    </location>
</feature>
<feature type="region of interest" description="Disordered" evidence="1">
    <location>
        <begin position="326"/>
        <end position="473"/>
    </location>
</feature>
<evidence type="ECO:0000256" key="1">
    <source>
        <dbReference type="SAM" id="MobiDB-lite"/>
    </source>
</evidence>
<feature type="compositionally biased region" description="Basic residues" evidence="1">
    <location>
        <begin position="331"/>
        <end position="340"/>
    </location>
</feature>
<dbReference type="InterPro" id="IPR036508">
    <property type="entry name" value="Chitin-bd_dom_sf"/>
</dbReference>
<feature type="compositionally biased region" description="Polar residues" evidence="1">
    <location>
        <begin position="1336"/>
        <end position="1389"/>
    </location>
</feature>
<feature type="compositionally biased region" description="Basic residues" evidence="1">
    <location>
        <begin position="1807"/>
        <end position="1820"/>
    </location>
</feature>
<dbReference type="GO" id="GO:0008061">
    <property type="term" value="F:chitin binding"/>
    <property type="evidence" value="ECO:0007669"/>
    <property type="project" value="InterPro"/>
</dbReference>
<dbReference type="InterPro" id="IPR002557">
    <property type="entry name" value="Chitin-bd_dom"/>
</dbReference>
<feature type="compositionally biased region" description="Basic and acidic residues" evidence="1">
    <location>
        <begin position="1840"/>
        <end position="1853"/>
    </location>
</feature>
<feature type="compositionally biased region" description="Basic and acidic residues" evidence="1">
    <location>
        <begin position="658"/>
        <end position="667"/>
    </location>
</feature>
<feature type="compositionally biased region" description="Polar residues" evidence="1">
    <location>
        <begin position="456"/>
        <end position="465"/>
    </location>
</feature>
<feature type="region of interest" description="Disordered" evidence="1">
    <location>
        <begin position="1764"/>
        <end position="1902"/>
    </location>
</feature>
<protein>
    <recommendedName>
        <fullName evidence="2">Chitin-binding type-2 domain-containing protein</fullName>
    </recommendedName>
</protein>
<gene>
    <name evidence="3" type="primary">AVEN_229163_1</name>
    <name evidence="3" type="ORF">CDAR_432441</name>
</gene>
<evidence type="ECO:0000313" key="3">
    <source>
        <dbReference type="EMBL" id="GIY52157.1"/>
    </source>
</evidence>
<feature type="domain" description="Chitin-binding type-2" evidence="2">
    <location>
        <begin position="100"/>
        <end position="160"/>
    </location>
</feature>
<keyword evidence="4" id="KW-1185">Reference proteome</keyword>